<keyword evidence="3" id="KW-0238">DNA-binding</keyword>
<dbReference type="InterPro" id="IPR000792">
    <property type="entry name" value="Tscrpt_reg_LuxR_C"/>
</dbReference>
<keyword evidence="9" id="KW-1185">Reference proteome</keyword>
<dbReference type="RefSeq" id="WP_013347800.1">
    <property type="nucleotide sequence ID" value="NC_014550.1"/>
</dbReference>
<sequence length="224" mass="24091">MITVLIADDQPSVRRALRTFLETQPDIKVISEASSGPEAVTQARIRRPDVVLMDVRMPAGDGITATATLAGPDATDPIPVVVITTFDLDEYVFGALENGAIGFLLKDAPPTHIIDAVRAAATGEGLVAPAVTRRVISEFARRRAPAARESADADLTPREREVLAALAEGSSNAEIAEQLFIEIGTVKTHVSSIILKLGVRDRVQAIVWAYQHHGWQTKLEGEDP</sequence>
<evidence type="ECO:0000256" key="5">
    <source>
        <dbReference type="PROSITE-ProRule" id="PRU00169"/>
    </source>
</evidence>
<evidence type="ECO:0000313" key="8">
    <source>
        <dbReference type="EMBL" id="CBT74649.1"/>
    </source>
</evidence>
<reference evidence="9" key="2">
    <citation type="submission" date="2010-07" db="EMBL/GenBank/DDBJ databases">
        <title>Complete genome sequence of Arthrobacter arilaitensis (strain DSM 16368 / CIP 108037 / JCM 13566 / Re117).</title>
        <authorList>
            <person name="Genoscope."/>
        </authorList>
    </citation>
    <scope>NUCLEOTIDE SEQUENCE [LARGE SCALE GENOMIC DNA]</scope>
    <source>
        <strain evidence="9">DSM 16368 / CIP 108037 / IAM 15318 / JCM 13566 / Re117</strain>
    </source>
</reference>
<dbReference type="InterPro" id="IPR058245">
    <property type="entry name" value="NreC/VraR/RcsB-like_REC"/>
</dbReference>
<dbReference type="PRINTS" id="PR00038">
    <property type="entry name" value="HTHLUXR"/>
</dbReference>
<dbReference type="Proteomes" id="UP000006878">
    <property type="component" value="Chromosome"/>
</dbReference>
<dbReference type="InterPro" id="IPR011006">
    <property type="entry name" value="CheY-like_superfamily"/>
</dbReference>
<keyword evidence="4" id="KW-0804">Transcription</keyword>
<dbReference type="PANTHER" id="PTHR43214:SF24">
    <property type="entry name" value="TRANSCRIPTIONAL REGULATORY PROTEIN NARL-RELATED"/>
    <property type="match status" value="1"/>
</dbReference>
<keyword evidence="1 5" id="KW-0597">Phosphoprotein</keyword>
<dbReference type="InterPro" id="IPR016032">
    <property type="entry name" value="Sig_transdc_resp-reg_C-effctor"/>
</dbReference>
<evidence type="ECO:0000256" key="3">
    <source>
        <dbReference type="ARBA" id="ARBA00023125"/>
    </source>
</evidence>
<evidence type="ECO:0000313" key="9">
    <source>
        <dbReference type="Proteomes" id="UP000006878"/>
    </source>
</evidence>
<dbReference type="Gene3D" id="3.40.50.2300">
    <property type="match status" value="1"/>
</dbReference>
<dbReference type="SMART" id="SM00448">
    <property type="entry name" value="REC"/>
    <property type="match status" value="1"/>
</dbReference>
<dbReference type="Pfam" id="PF00072">
    <property type="entry name" value="Response_reg"/>
    <property type="match status" value="1"/>
</dbReference>
<evidence type="ECO:0000259" key="6">
    <source>
        <dbReference type="PROSITE" id="PS50043"/>
    </source>
</evidence>
<name>A0ABM9PTY9_GLUAR</name>
<evidence type="ECO:0000256" key="4">
    <source>
        <dbReference type="ARBA" id="ARBA00023163"/>
    </source>
</evidence>
<feature type="domain" description="HTH luxR-type" evidence="6">
    <location>
        <begin position="148"/>
        <end position="213"/>
    </location>
</feature>
<protein>
    <submittedName>
        <fullName evidence="8">Two-component system response regulator</fullName>
    </submittedName>
</protein>
<dbReference type="EMBL" id="FQ311875">
    <property type="protein sequence ID" value="CBT74649.1"/>
    <property type="molecule type" value="Genomic_DNA"/>
</dbReference>
<feature type="domain" description="Response regulatory" evidence="7">
    <location>
        <begin position="3"/>
        <end position="121"/>
    </location>
</feature>
<dbReference type="SUPFAM" id="SSF52172">
    <property type="entry name" value="CheY-like"/>
    <property type="match status" value="1"/>
</dbReference>
<keyword evidence="2" id="KW-0805">Transcription regulation</keyword>
<proteinExistence type="predicted"/>
<dbReference type="CDD" id="cd06170">
    <property type="entry name" value="LuxR_C_like"/>
    <property type="match status" value="1"/>
</dbReference>
<dbReference type="PROSITE" id="PS50043">
    <property type="entry name" value="HTH_LUXR_2"/>
    <property type="match status" value="1"/>
</dbReference>
<evidence type="ECO:0000256" key="2">
    <source>
        <dbReference type="ARBA" id="ARBA00023015"/>
    </source>
</evidence>
<dbReference type="CDD" id="cd17535">
    <property type="entry name" value="REC_NarL-like"/>
    <property type="match status" value="1"/>
</dbReference>
<dbReference type="InterPro" id="IPR039420">
    <property type="entry name" value="WalR-like"/>
</dbReference>
<dbReference type="SUPFAM" id="SSF46894">
    <property type="entry name" value="C-terminal effector domain of the bipartite response regulators"/>
    <property type="match status" value="1"/>
</dbReference>
<dbReference type="GeneID" id="303184031"/>
<gene>
    <name evidence="8" type="ordered locus">AARI_04150</name>
</gene>
<organism evidence="8 9">
    <name type="scientific">Glutamicibacter arilaitensis (strain DSM 16368 / CIP 108037 / IAM 15318 / JCM 13566 / NCIMB 14258 / Re117)</name>
    <name type="common">Arthrobacter arilaitensis</name>
    <dbReference type="NCBI Taxonomy" id="861360"/>
    <lineage>
        <taxon>Bacteria</taxon>
        <taxon>Bacillati</taxon>
        <taxon>Actinomycetota</taxon>
        <taxon>Actinomycetes</taxon>
        <taxon>Micrococcales</taxon>
        <taxon>Micrococcaceae</taxon>
        <taxon>Glutamicibacter</taxon>
    </lineage>
</organism>
<evidence type="ECO:0000259" key="7">
    <source>
        <dbReference type="PROSITE" id="PS50110"/>
    </source>
</evidence>
<dbReference type="InterPro" id="IPR001789">
    <property type="entry name" value="Sig_transdc_resp-reg_receiver"/>
</dbReference>
<evidence type="ECO:0000256" key="1">
    <source>
        <dbReference type="ARBA" id="ARBA00022553"/>
    </source>
</evidence>
<dbReference type="SMART" id="SM00421">
    <property type="entry name" value="HTH_LUXR"/>
    <property type="match status" value="1"/>
</dbReference>
<dbReference type="Pfam" id="PF00196">
    <property type="entry name" value="GerE"/>
    <property type="match status" value="1"/>
</dbReference>
<dbReference type="PROSITE" id="PS50110">
    <property type="entry name" value="RESPONSE_REGULATORY"/>
    <property type="match status" value="1"/>
</dbReference>
<reference evidence="9" key="1">
    <citation type="journal article" date="2010" name="PLoS ONE">
        <title>The Arthrobacter arilaitensis Re117 genome sequence reveals its genetic adaptation to the surface of cheese.</title>
        <authorList>
            <person name="Monnet C."/>
            <person name="Loux V."/>
            <person name="Gibrat J.F."/>
            <person name="Spinnler E."/>
            <person name="Barbe V."/>
            <person name="Vacherie B."/>
            <person name="Gavory F."/>
            <person name="Gourbeyre E."/>
            <person name="Siguier P."/>
            <person name="Chandler M."/>
            <person name="Elleuch R."/>
            <person name="Irlinger F."/>
            <person name="Vallaeys T."/>
        </authorList>
    </citation>
    <scope>NUCLEOTIDE SEQUENCE</scope>
    <source>
        <strain evidence="9">DSM 16368 / CIP 108037 / IAM 15318 / JCM 13566 / Re117</strain>
    </source>
</reference>
<accession>A0ABM9PTY9</accession>
<dbReference type="PROSITE" id="PS00622">
    <property type="entry name" value="HTH_LUXR_1"/>
    <property type="match status" value="1"/>
</dbReference>
<feature type="modified residue" description="4-aspartylphosphate" evidence="5">
    <location>
        <position position="54"/>
    </location>
</feature>
<dbReference type="PANTHER" id="PTHR43214">
    <property type="entry name" value="TWO-COMPONENT RESPONSE REGULATOR"/>
    <property type="match status" value="1"/>
</dbReference>